<dbReference type="EMBL" id="CP003179">
    <property type="protein sequence ID" value="AEW04273.1"/>
    <property type="molecule type" value="Genomic_DNA"/>
</dbReference>
<reference evidence="2" key="1">
    <citation type="submission" date="2011-12" db="EMBL/GenBank/DDBJ databases">
        <title>The complete genome of chromosome of Sulfobacillus acidophilus DSM 10332.</title>
        <authorList>
            <person name="Lucas S."/>
            <person name="Han J."/>
            <person name="Lapidus A."/>
            <person name="Bruce D."/>
            <person name="Goodwin L."/>
            <person name="Pitluck S."/>
            <person name="Peters L."/>
            <person name="Kyrpides N."/>
            <person name="Mavromatis K."/>
            <person name="Ivanova N."/>
            <person name="Mikhailova N."/>
            <person name="Chertkov O."/>
            <person name="Saunders E."/>
            <person name="Detter J.C."/>
            <person name="Tapia R."/>
            <person name="Han C."/>
            <person name="Land M."/>
            <person name="Hauser L."/>
            <person name="Markowitz V."/>
            <person name="Cheng J.-F."/>
            <person name="Hugenholtz P."/>
            <person name="Woyke T."/>
            <person name="Wu D."/>
            <person name="Pukall R."/>
            <person name="Gehrich-Schroeter G."/>
            <person name="Schneider S."/>
            <person name="Klenk H.-P."/>
            <person name="Eisen J.A."/>
        </authorList>
    </citation>
    <scope>NUCLEOTIDE SEQUENCE [LARGE SCALE GENOMIC DNA]</scope>
    <source>
        <strain evidence="2">ATCC 700253 / DSM 10332 / NAL</strain>
    </source>
</reference>
<accession>G8U140</accession>
<keyword evidence="2" id="KW-1185">Reference proteome</keyword>
<dbReference type="KEGG" id="sap:Sulac_0769"/>
<name>G8U140_SULAD</name>
<dbReference type="AlphaFoldDB" id="G8U140"/>
<evidence type="ECO:0000313" key="2">
    <source>
        <dbReference type="Proteomes" id="UP000005439"/>
    </source>
</evidence>
<dbReference type="HOGENOM" id="CLU_3297532_0_0_9"/>
<protein>
    <submittedName>
        <fullName evidence="1">Uncharacterized protein</fullName>
    </submittedName>
</protein>
<dbReference type="Proteomes" id="UP000005439">
    <property type="component" value="Chromosome"/>
</dbReference>
<reference evidence="1 2" key="2">
    <citation type="journal article" date="2012" name="Stand. Genomic Sci.">
        <title>Complete genome sequence of the moderately thermophilic mineral-sulfide-oxidizing firmicute Sulfobacillus acidophilus type strain (NAL(T)).</title>
        <authorList>
            <person name="Anderson I."/>
            <person name="Chertkov O."/>
            <person name="Chen A."/>
            <person name="Saunders E."/>
            <person name="Lapidus A."/>
            <person name="Nolan M."/>
            <person name="Lucas S."/>
            <person name="Hammon N."/>
            <person name="Deshpande S."/>
            <person name="Cheng J.F."/>
            <person name="Han C."/>
            <person name="Tapia R."/>
            <person name="Goodwin L.A."/>
            <person name="Pitluck S."/>
            <person name="Liolios K."/>
            <person name="Pagani I."/>
            <person name="Ivanova N."/>
            <person name="Mikhailova N."/>
            <person name="Pati A."/>
            <person name="Palaniappan K."/>
            <person name="Land M."/>
            <person name="Pan C."/>
            <person name="Rohde M."/>
            <person name="Pukall R."/>
            <person name="Goker M."/>
            <person name="Detter J.C."/>
            <person name="Woyke T."/>
            <person name="Bristow J."/>
            <person name="Eisen J.A."/>
            <person name="Markowitz V."/>
            <person name="Hugenholtz P."/>
            <person name="Kyrpides N.C."/>
            <person name="Klenk H.P."/>
            <person name="Mavromatis K."/>
        </authorList>
    </citation>
    <scope>NUCLEOTIDE SEQUENCE [LARGE SCALE GENOMIC DNA]</scope>
    <source>
        <strain evidence="2">ATCC 700253 / DSM 10332 / NAL</strain>
    </source>
</reference>
<evidence type="ECO:0000313" key="1">
    <source>
        <dbReference type="EMBL" id="AEW04273.1"/>
    </source>
</evidence>
<sequence>MATQKMSQNLKPRNLGQPVKTEVVKSCKVQQNASFGPVAK</sequence>
<organism evidence="1 2">
    <name type="scientific">Sulfobacillus acidophilus (strain ATCC 700253 / DSM 10332 / NAL)</name>
    <dbReference type="NCBI Taxonomy" id="679936"/>
    <lineage>
        <taxon>Bacteria</taxon>
        <taxon>Bacillati</taxon>
        <taxon>Bacillota</taxon>
        <taxon>Clostridia</taxon>
        <taxon>Eubacteriales</taxon>
        <taxon>Clostridiales Family XVII. Incertae Sedis</taxon>
        <taxon>Sulfobacillus</taxon>
    </lineage>
</organism>
<dbReference type="STRING" id="679936.Sulac_0769"/>
<proteinExistence type="predicted"/>
<gene>
    <name evidence="1" type="ordered locus">Sulac_0769</name>
</gene>